<accession>A0A3P1SC15</accession>
<dbReference type="PANTHER" id="PTHR21180">
    <property type="entry name" value="ENDONUCLEASE/EXONUCLEASE/PHOSPHATASE FAMILY DOMAIN-CONTAINING PROTEIN 1"/>
    <property type="match status" value="1"/>
</dbReference>
<keyword evidence="2" id="KW-0238">DNA-binding</keyword>
<sequence length="176" mass="18221">MPEDLSQSTVTPTITVHIEGAVARPGIVMLSQGARAHEAIQAAGGATREAALREINLARVLSDGEYFYVPHIGEEQDELPAPAQAAVTMGRHGPSAGNAPAEGTGTTAQGCVDINTADVAGLQVLKGVGPALAQRILEAREQRGAFESIDDVDAISGIGPAMLRKIEPQLCALHGR</sequence>
<evidence type="ECO:0000259" key="1">
    <source>
        <dbReference type="Pfam" id="PF10531"/>
    </source>
</evidence>
<dbReference type="OrthoDB" id="9758724at2"/>
<gene>
    <name evidence="2" type="ORF">EII11_09640</name>
</gene>
<dbReference type="InterPro" id="IPR010994">
    <property type="entry name" value="RuvA_2-like"/>
</dbReference>
<evidence type="ECO:0000313" key="2">
    <source>
        <dbReference type="EMBL" id="RRC94594.1"/>
    </source>
</evidence>
<dbReference type="EMBL" id="RQZF01000013">
    <property type="protein sequence ID" value="RRC94594.1"/>
    <property type="molecule type" value="Genomic_DNA"/>
</dbReference>
<dbReference type="GO" id="GO:0015628">
    <property type="term" value="P:protein secretion by the type II secretion system"/>
    <property type="evidence" value="ECO:0007669"/>
    <property type="project" value="TreeGrafter"/>
</dbReference>
<dbReference type="Proteomes" id="UP000280444">
    <property type="component" value="Unassembled WGS sequence"/>
</dbReference>
<comment type="caution">
    <text evidence="2">The sequence shown here is derived from an EMBL/GenBank/DDBJ whole genome shotgun (WGS) entry which is preliminary data.</text>
</comment>
<feature type="domain" description="Soluble ligand binding" evidence="1">
    <location>
        <begin position="16"/>
        <end position="69"/>
    </location>
</feature>
<dbReference type="InterPro" id="IPR051675">
    <property type="entry name" value="Endo/Exo/Phosphatase_dom_1"/>
</dbReference>
<dbReference type="GO" id="GO:0003677">
    <property type="term" value="F:DNA binding"/>
    <property type="evidence" value="ECO:0007669"/>
    <property type="project" value="UniProtKB-KW"/>
</dbReference>
<protein>
    <submittedName>
        <fullName evidence="2">ComEA family DNA-binding protein</fullName>
    </submittedName>
</protein>
<dbReference type="Gene3D" id="3.10.560.10">
    <property type="entry name" value="Outer membrane lipoprotein wza domain like"/>
    <property type="match status" value="1"/>
</dbReference>
<dbReference type="Pfam" id="PF12836">
    <property type="entry name" value="HHH_3"/>
    <property type="match status" value="1"/>
</dbReference>
<organism evidence="2 3">
    <name type="scientific">Schaalia canis</name>
    <dbReference type="NCBI Taxonomy" id="100469"/>
    <lineage>
        <taxon>Bacteria</taxon>
        <taxon>Bacillati</taxon>
        <taxon>Actinomycetota</taxon>
        <taxon>Actinomycetes</taxon>
        <taxon>Actinomycetales</taxon>
        <taxon>Actinomycetaceae</taxon>
        <taxon>Schaalia</taxon>
    </lineage>
</organism>
<keyword evidence="3" id="KW-1185">Reference proteome</keyword>
<dbReference type="SUPFAM" id="SSF47781">
    <property type="entry name" value="RuvA domain 2-like"/>
    <property type="match status" value="1"/>
</dbReference>
<reference evidence="2 3" key="1">
    <citation type="submission" date="2018-11" db="EMBL/GenBank/DDBJ databases">
        <title>Genomes From Bacteria Associated with the Canine Oral Cavity: a Test Case for Automated Genome-Based Taxonomic Assignment.</title>
        <authorList>
            <person name="Coil D.A."/>
            <person name="Jospin G."/>
            <person name="Darling A.E."/>
            <person name="Wallis C."/>
            <person name="Davis I.J."/>
            <person name="Harris S."/>
            <person name="Eisen J.A."/>
            <person name="Holcombe L.J."/>
            <person name="O'Flynn C."/>
        </authorList>
    </citation>
    <scope>NUCLEOTIDE SEQUENCE [LARGE SCALE GENOMIC DNA]</scope>
    <source>
        <strain evidence="2 3">OH770</strain>
    </source>
</reference>
<evidence type="ECO:0000313" key="3">
    <source>
        <dbReference type="Proteomes" id="UP000280444"/>
    </source>
</evidence>
<dbReference type="InterPro" id="IPR019554">
    <property type="entry name" value="Soluble_ligand-bd"/>
</dbReference>
<name>A0A3P1SC15_9ACTO</name>
<proteinExistence type="predicted"/>
<dbReference type="Pfam" id="PF10531">
    <property type="entry name" value="SLBB"/>
    <property type="match status" value="1"/>
</dbReference>
<dbReference type="GO" id="GO:0015627">
    <property type="term" value="C:type II protein secretion system complex"/>
    <property type="evidence" value="ECO:0007669"/>
    <property type="project" value="TreeGrafter"/>
</dbReference>
<dbReference type="PANTHER" id="PTHR21180:SF32">
    <property type="entry name" value="ENDONUCLEASE_EXONUCLEASE_PHOSPHATASE FAMILY DOMAIN-CONTAINING PROTEIN 1"/>
    <property type="match status" value="1"/>
</dbReference>
<dbReference type="Gene3D" id="1.10.150.320">
    <property type="entry name" value="Photosystem II 12 kDa extrinsic protein"/>
    <property type="match status" value="1"/>
</dbReference>
<dbReference type="AlphaFoldDB" id="A0A3P1SC15"/>